<organism evidence="1 2">
    <name type="scientific">Portunus trituberculatus</name>
    <name type="common">Swimming crab</name>
    <name type="synonym">Neptunus trituberculatus</name>
    <dbReference type="NCBI Taxonomy" id="210409"/>
    <lineage>
        <taxon>Eukaryota</taxon>
        <taxon>Metazoa</taxon>
        <taxon>Ecdysozoa</taxon>
        <taxon>Arthropoda</taxon>
        <taxon>Crustacea</taxon>
        <taxon>Multicrustacea</taxon>
        <taxon>Malacostraca</taxon>
        <taxon>Eumalacostraca</taxon>
        <taxon>Eucarida</taxon>
        <taxon>Decapoda</taxon>
        <taxon>Pleocyemata</taxon>
        <taxon>Brachyura</taxon>
        <taxon>Eubrachyura</taxon>
        <taxon>Portunoidea</taxon>
        <taxon>Portunidae</taxon>
        <taxon>Portuninae</taxon>
        <taxon>Portunus</taxon>
    </lineage>
</organism>
<reference evidence="1 2" key="1">
    <citation type="submission" date="2019-05" db="EMBL/GenBank/DDBJ databases">
        <title>Another draft genome of Portunus trituberculatus and its Hox gene families provides insights of decapod evolution.</title>
        <authorList>
            <person name="Jeong J.-H."/>
            <person name="Song I."/>
            <person name="Kim S."/>
            <person name="Choi T."/>
            <person name="Kim D."/>
            <person name="Ryu S."/>
            <person name="Kim W."/>
        </authorList>
    </citation>
    <scope>NUCLEOTIDE SEQUENCE [LARGE SCALE GENOMIC DNA]</scope>
    <source>
        <tissue evidence="1">Muscle</tissue>
    </source>
</reference>
<dbReference type="Proteomes" id="UP000324222">
    <property type="component" value="Unassembled WGS sequence"/>
</dbReference>
<evidence type="ECO:0000313" key="1">
    <source>
        <dbReference type="EMBL" id="MPC92652.1"/>
    </source>
</evidence>
<accession>A0A5B7J905</accession>
<proteinExistence type="predicted"/>
<sequence>MAGVNKPTTLREDVKEEALPNYLSVAAPPLVTAVTSGAPSTPGDRELTLDELSAHELTEVSLRVWSMLPRNLTRTIATADRVQPHHQHGRDQLRWRRSKLPMLLTVR</sequence>
<comment type="caution">
    <text evidence="1">The sequence shown here is derived from an EMBL/GenBank/DDBJ whole genome shotgun (WGS) entry which is preliminary data.</text>
</comment>
<evidence type="ECO:0000313" key="2">
    <source>
        <dbReference type="Proteomes" id="UP000324222"/>
    </source>
</evidence>
<protein>
    <submittedName>
        <fullName evidence="1">Uncharacterized protein</fullName>
    </submittedName>
</protein>
<name>A0A5B7J905_PORTR</name>
<dbReference type="AlphaFoldDB" id="A0A5B7J905"/>
<gene>
    <name evidence="1" type="ORF">E2C01_087754</name>
</gene>
<keyword evidence="2" id="KW-1185">Reference proteome</keyword>
<dbReference type="EMBL" id="VSRR010092054">
    <property type="protein sequence ID" value="MPC92652.1"/>
    <property type="molecule type" value="Genomic_DNA"/>
</dbReference>